<dbReference type="SUPFAM" id="SSF51126">
    <property type="entry name" value="Pectin lyase-like"/>
    <property type="match status" value="1"/>
</dbReference>
<dbReference type="InterPro" id="IPR011050">
    <property type="entry name" value="Pectin_lyase_fold/virulence"/>
</dbReference>
<reference evidence="5" key="1">
    <citation type="submission" date="2018-12" db="EMBL/GenBank/DDBJ databases">
        <authorList>
            <person name="Sun L."/>
            <person name="Chen Z."/>
        </authorList>
    </citation>
    <scope>NUCLEOTIDE SEQUENCE [LARGE SCALE GENOMIC DNA]</scope>
    <source>
        <strain evidence="5">DSM 16012</strain>
    </source>
</reference>
<organism evidence="5 6">
    <name type="scientific">Siminovitchia fortis</name>
    <dbReference type="NCBI Taxonomy" id="254758"/>
    <lineage>
        <taxon>Bacteria</taxon>
        <taxon>Bacillati</taxon>
        <taxon>Bacillota</taxon>
        <taxon>Bacilli</taxon>
        <taxon>Bacillales</taxon>
        <taxon>Bacillaceae</taxon>
        <taxon>Siminovitchia</taxon>
    </lineage>
</organism>
<dbReference type="InterPro" id="IPR027417">
    <property type="entry name" value="P-loop_NTPase"/>
</dbReference>
<dbReference type="SUPFAM" id="SSF52540">
    <property type="entry name" value="P-loop containing nucleoside triphosphate hydrolases"/>
    <property type="match status" value="2"/>
</dbReference>
<dbReference type="InterPro" id="IPR000641">
    <property type="entry name" value="CbxX/CfxQ"/>
</dbReference>
<evidence type="ECO:0000313" key="5">
    <source>
        <dbReference type="EMBL" id="RWR04827.1"/>
    </source>
</evidence>
<protein>
    <submittedName>
        <fullName evidence="5">AAA family ATPase</fullName>
    </submittedName>
</protein>
<dbReference type="FunFam" id="3.40.50.300:FF:000216">
    <property type="entry name" value="Type VII secretion ATPase EccA"/>
    <property type="match status" value="2"/>
</dbReference>
<dbReference type="Gene3D" id="3.40.50.300">
    <property type="entry name" value="P-loop containing nucleotide triphosphate hydrolases"/>
    <property type="match status" value="2"/>
</dbReference>
<sequence>MRSIWKVGKGRRKKLEDALNASKPGDVIFLYPGEYHFIEGFNVKNVEIKGIGNNPGDVVLFGRFVVHNQSSLSLSNVTLHAPHNRNAINIKGRSTVNLDKVIIHGELSGDYPAIWCEQSKLNMHASEAYFSEERDSGVHLSEQSEAEIRYSIVDSLCAYQSSIQLHQTQIRVAITLSDNGMVNGTGMTDFPGVGSLYNIYLEKGSRANFHSVNVDESIVTFSVDQSTLTIKETTVGEYLQIVAHHDKQSTVDIAGDKDKVVVYTDGEEAEQETENVVLGAVQAAQPNYADPYLTEHPEDTIEETEPQHSGESKPGLEELQDLYGLHSLKEQVMKFINTVKFNQSRKEQGFKTTSLTLHSLFMGNPGTGKTTVARILGRVLYETGVIGTDHFIEVTRKDLVGEYIGTTATKTQEILERSRGGILFIDEAYALNSDSENDFGKEAIDTILTFMEDHREDTMIIFAGYTDDMNKFLKMNSGLESRIPNKFYFDDYSPEEIAEIGYMNITNEDYIVDEQKYKQVIQRLYSYSVDQSNARWVRNINEKLIQSMANRVIETGSDDTQTILDEDFDVLTGNQQLDKDDKIQDLLYQLDSLIGLTDVKEYVHRLIKQVKIDRLLAEDGGGTEKPSYHMIFAGNPGTGKTTVANIIAELFYYLDVLPTPNVKTVDRSDLVGGYVGHTEKQTKEVLEQSLGGVLFIDEAYQLTSQSSNDFGKQAVETLLTYLENYRDKFIVILAGYTDEMEQFLGANPGLRSRIPLKITFPDYSPDEIATIVEKTMTKNWEVNVPLLRSVVKEVYAKLPITEKANARWARNFTERLISNHKVWLSDHHASAADLKKIHDDVIREEVHRVIV</sequence>
<dbReference type="InterPro" id="IPR041627">
    <property type="entry name" value="AAA_lid_6"/>
</dbReference>
<dbReference type="SMART" id="SM00382">
    <property type="entry name" value="AAA"/>
    <property type="match status" value="2"/>
</dbReference>
<dbReference type="InterPro" id="IPR012334">
    <property type="entry name" value="Pectin_lyas_fold"/>
</dbReference>
<keyword evidence="6" id="KW-1185">Reference proteome</keyword>
<proteinExistence type="inferred from homology"/>
<dbReference type="Pfam" id="PF00004">
    <property type="entry name" value="AAA"/>
    <property type="match status" value="2"/>
</dbReference>
<dbReference type="PANTHER" id="PTHR43392">
    <property type="entry name" value="AAA-TYPE ATPASE FAMILY PROTEIN / ANKYRIN REPEAT FAMILY PROTEIN"/>
    <property type="match status" value="1"/>
</dbReference>
<dbReference type="PANTHER" id="PTHR43392:SF2">
    <property type="entry name" value="AAA-TYPE ATPASE FAMILY PROTEIN _ ANKYRIN REPEAT FAMILY PROTEIN"/>
    <property type="match status" value="1"/>
</dbReference>
<dbReference type="Proteomes" id="UP000273811">
    <property type="component" value="Unassembled WGS sequence"/>
</dbReference>
<comment type="caution">
    <text evidence="5">The sequence shown here is derived from an EMBL/GenBank/DDBJ whole genome shotgun (WGS) entry which is preliminary data.</text>
</comment>
<dbReference type="Gene3D" id="2.160.20.10">
    <property type="entry name" value="Single-stranded right-handed beta-helix, Pectin lyase-like"/>
    <property type="match status" value="1"/>
</dbReference>
<dbReference type="AlphaFoldDB" id="A0A443IJY5"/>
<dbReference type="GO" id="GO:0016887">
    <property type="term" value="F:ATP hydrolysis activity"/>
    <property type="evidence" value="ECO:0007669"/>
    <property type="project" value="InterPro"/>
</dbReference>
<dbReference type="EMBL" id="QYTU02000052">
    <property type="protein sequence ID" value="RWR04827.1"/>
    <property type="molecule type" value="Genomic_DNA"/>
</dbReference>
<dbReference type="Pfam" id="PF17866">
    <property type="entry name" value="AAA_lid_6"/>
    <property type="match status" value="1"/>
</dbReference>
<dbReference type="InterPro" id="IPR003593">
    <property type="entry name" value="AAA+_ATPase"/>
</dbReference>
<dbReference type="InterPro" id="IPR050773">
    <property type="entry name" value="CbxX/CfxQ_RuBisCO_ESX"/>
</dbReference>
<dbReference type="OrthoDB" id="9806903at2"/>
<keyword evidence="2" id="KW-0547">Nucleotide-binding</keyword>
<gene>
    <name evidence="5" type="ORF">D4N35_016320</name>
</gene>
<dbReference type="GO" id="GO:0005524">
    <property type="term" value="F:ATP binding"/>
    <property type="evidence" value="ECO:0007669"/>
    <property type="project" value="UniProtKB-KW"/>
</dbReference>
<keyword evidence="3" id="KW-0067">ATP-binding</keyword>
<feature type="domain" description="AAA+ ATPase" evidence="4">
    <location>
        <begin position="355"/>
        <end position="493"/>
    </location>
</feature>
<dbReference type="RefSeq" id="WP_120075593.1">
    <property type="nucleotide sequence ID" value="NZ_CP126113.1"/>
</dbReference>
<accession>A0A443IJY5</accession>
<dbReference type="InterPro" id="IPR003959">
    <property type="entry name" value="ATPase_AAA_core"/>
</dbReference>
<name>A0A443IJY5_9BACI</name>
<comment type="similarity">
    <text evidence="1">Belongs to the CbxX/CfxQ family.</text>
</comment>
<dbReference type="PRINTS" id="PR00819">
    <property type="entry name" value="CBXCFQXSUPER"/>
</dbReference>
<feature type="domain" description="AAA+ ATPase" evidence="4">
    <location>
        <begin position="626"/>
        <end position="762"/>
    </location>
</feature>
<dbReference type="Gene3D" id="1.10.8.60">
    <property type="match status" value="2"/>
</dbReference>
<evidence type="ECO:0000313" key="6">
    <source>
        <dbReference type="Proteomes" id="UP000273811"/>
    </source>
</evidence>
<evidence type="ECO:0000256" key="2">
    <source>
        <dbReference type="ARBA" id="ARBA00022741"/>
    </source>
</evidence>
<evidence type="ECO:0000256" key="1">
    <source>
        <dbReference type="ARBA" id="ARBA00010378"/>
    </source>
</evidence>
<dbReference type="CDD" id="cd00009">
    <property type="entry name" value="AAA"/>
    <property type="match status" value="2"/>
</dbReference>
<evidence type="ECO:0000259" key="4">
    <source>
        <dbReference type="SMART" id="SM00382"/>
    </source>
</evidence>
<evidence type="ECO:0000256" key="3">
    <source>
        <dbReference type="ARBA" id="ARBA00022840"/>
    </source>
</evidence>